<evidence type="ECO:0000256" key="1">
    <source>
        <dbReference type="SAM" id="MobiDB-lite"/>
    </source>
</evidence>
<feature type="compositionally biased region" description="Polar residues" evidence="1">
    <location>
        <begin position="84"/>
        <end position="102"/>
    </location>
</feature>
<proteinExistence type="predicted"/>
<keyword evidence="4" id="KW-1185">Reference proteome</keyword>
<feature type="compositionally biased region" description="Low complexity" evidence="1">
    <location>
        <begin position="108"/>
        <end position="131"/>
    </location>
</feature>
<comment type="caution">
    <text evidence="3">The sequence shown here is derived from an EMBL/GenBank/DDBJ whole genome shotgun (WGS) entry which is preliminary data.</text>
</comment>
<feature type="compositionally biased region" description="Polar residues" evidence="1">
    <location>
        <begin position="164"/>
        <end position="182"/>
    </location>
</feature>
<feature type="region of interest" description="Disordered" evidence="1">
    <location>
        <begin position="160"/>
        <end position="192"/>
    </location>
</feature>
<dbReference type="AlphaFoldDB" id="A0A1Y2GJX4"/>
<dbReference type="EMBL" id="MCFF01000027">
    <property type="protein sequence ID" value="ORZ11788.1"/>
    <property type="molecule type" value="Genomic_DNA"/>
</dbReference>
<gene>
    <name evidence="3" type="ORF">BCR41DRAFT_109887</name>
    <name evidence="2" type="ORF">BCR41DRAFT_113413</name>
</gene>
<reference evidence="3 4" key="1">
    <citation type="submission" date="2016-07" db="EMBL/GenBank/DDBJ databases">
        <title>Pervasive Adenine N6-methylation of Active Genes in Fungi.</title>
        <authorList>
            <consortium name="DOE Joint Genome Institute"/>
            <person name="Mondo S.J."/>
            <person name="Dannebaum R.O."/>
            <person name="Kuo R.C."/>
            <person name="Labutti K."/>
            <person name="Haridas S."/>
            <person name="Kuo A."/>
            <person name="Salamov A."/>
            <person name="Ahrendt S.R."/>
            <person name="Lipzen A."/>
            <person name="Sullivan W."/>
            <person name="Andreopoulos W.B."/>
            <person name="Clum A."/>
            <person name="Lindquist E."/>
            <person name="Daum C."/>
            <person name="Ramamoorthy G.K."/>
            <person name="Gryganskyi A."/>
            <person name="Culley D."/>
            <person name="Magnuson J.K."/>
            <person name="James T.Y."/>
            <person name="O'Malley M.A."/>
            <person name="Stajich J.E."/>
            <person name="Spatafora J.W."/>
            <person name="Visel A."/>
            <person name="Grigoriev I.V."/>
        </authorList>
    </citation>
    <scope>NUCLEOTIDE SEQUENCE [LARGE SCALE GENOMIC DNA]</scope>
    <source>
        <strain evidence="3 4">NRRL 3116</strain>
    </source>
</reference>
<feature type="compositionally biased region" description="Low complexity" evidence="1">
    <location>
        <begin position="41"/>
        <end position="83"/>
    </location>
</feature>
<accession>A0A1Y2GJX4</accession>
<name>A0A1Y2GJX4_9FUNG</name>
<evidence type="ECO:0000313" key="3">
    <source>
        <dbReference type="EMBL" id="ORZ11788.1"/>
    </source>
</evidence>
<dbReference type="GeneID" id="33561221"/>
<organism evidence="3 4">
    <name type="scientific">Lobosporangium transversale</name>
    <dbReference type="NCBI Taxonomy" id="64571"/>
    <lineage>
        <taxon>Eukaryota</taxon>
        <taxon>Fungi</taxon>
        <taxon>Fungi incertae sedis</taxon>
        <taxon>Mucoromycota</taxon>
        <taxon>Mortierellomycotina</taxon>
        <taxon>Mortierellomycetes</taxon>
        <taxon>Mortierellales</taxon>
        <taxon>Mortierellaceae</taxon>
        <taxon>Lobosporangium</taxon>
    </lineage>
</organism>
<feature type="region of interest" description="Disordered" evidence="1">
    <location>
        <begin position="1"/>
        <end position="131"/>
    </location>
</feature>
<dbReference type="InParanoid" id="A0A1Y2GJX4"/>
<evidence type="ECO:0000313" key="2">
    <source>
        <dbReference type="EMBL" id="ORZ10905.1"/>
    </source>
</evidence>
<protein>
    <submittedName>
        <fullName evidence="3">Uncharacterized protein</fullName>
    </submittedName>
</protein>
<dbReference type="Proteomes" id="UP000193648">
    <property type="component" value="Unassembled WGS sequence"/>
</dbReference>
<dbReference type="RefSeq" id="XP_021879885.1">
    <property type="nucleotide sequence ID" value="XM_022019376.1"/>
</dbReference>
<sequence>MPQDPSLSMLDDLFKPSLDSLSMPPTRPIERSISSSRDKQSSQQQQSISASQQPPLPSQLSSLPQQQQQQQQLQQKQQMQVQQTMKQATRQAQQYHDSSTDFFKSLESTLPSSPSHRSSSRSPASLSSSSSASSTLAQLPAFPTVSTDYSVFARTGSFARITPPRSTSQGGAKSAVPSSDPSPESVASPATSMITPLGLHGTVGGGISPHRHHPHHRRLLQWRRQRLLLCKELCLRICSHRCHIHRQDRLLIEFLCLLHPQ</sequence>
<dbReference type="EMBL" id="MCFF01000029">
    <property type="protein sequence ID" value="ORZ10905.1"/>
    <property type="molecule type" value="Genomic_DNA"/>
</dbReference>
<dbReference type="OrthoDB" id="2321699at2759"/>
<evidence type="ECO:0000313" key="4">
    <source>
        <dbReference type="Proteomes" id="UP000193648"/>
    </source>
</evidence>